<dbReference type="VEuPathDB" id="FungiDB:PC110_g16689"/>
<dbReference type="EMBL" id="MJFZ01000606">
    <property type="protein sequence ID" value="RAW26916.1"/>
    <property type="molecule type" value="Genomic_DNA"/>
</dbReference>
<accession>A0A329RTL7</accession>
<keyword evidence="1" id="KW-1133">Transmembrane helix</keyword>
<evidence type="ECO:0000256" key="1">
    <source>
        <dbReference type="SAM" id="Phobius"/>
    </source>
</evidence>
<dbReference type="Proteomes" id="UP000760860">
    <property type="component" value="Unassembled WGS sequence"/>
</dbReference>
<evidence type="ECO:0000313" key="3">
    <source>
        <dbReference type="EMBL" id="KAG2901275.1"/>
    </source>
</evidence>
<keyword evidence="8" id="KW-1185">Reference proteome</keyword>
<evidence type="ECO:0000313" key="7">
    <source>
        <dbReference type="EMBL" id="RAW26916.1"/>
    </source>
</evidence>
<feature type="transmembrane region" description="Helical" evidence="1">
    <location>
        <begin position="7"/>
        <end position="25"/>
    </location>
</feature>
<protein>
    <submittedName>
        <fullName evidence="7">Uncharacterized protein</fullName>
    </submittedName>
</protein>
<evidence type="ECO:0000313" key="8">
    <source>
        <dbReference type="Proteomes" id="UP000251314"/>
    </source>
</evidence>
<dbReference type="Proteomes" id="UP000735874">
    <property type="component" value="Unassembled WGS sequence"/>
</dbReference>
<evidence type="ECO:0000313" key="6">
    <source>
        <dbReference type="EMBL" id="KAG3214253.1"/>
    </source>
</evidence>
<dbReference type="EMBL" id="RCMV01000655">
    <property type="protein sequence ID" value="KAG3214253.1"/>
    <property type="molecule type" value="Genomic_DNA"/>
</dbReference>
<comment type="caution">
    <text evidence="7">The sequence shown here is derived from an EMBL/GenBank/DDBJ whole genome shotgun (WGS) entry which is preliminary data.</text>
</comment>
<dbReference type="EMBL" id="RCML01000678">
    <property type="protein sequence ID" value="KAG2971275.1"/>
    <property type="molecule type" value="Genomic_DNA"/>
</dbReference>
<dbReference type="Proteomes" id="UP000697107">
    <property type="component" value="Unassembled WGS sequence"/>
</dbReference>
<keyword evidence="1" id="KW-0472">Membrane</keyword>
<dbReference type="EMBL" id="RCMI01000671">
    <property type="protein sequence ID" value="KAG2901275.1"/>
    <property type="molecule type" value="Genomic_DNA"/>
</dbReference>
<gene>
    <name evidence="7" type="ORF">PC110_g16689</name>
    <name evidence="2" type="ORF">PC113_g16515</name>
    <name evidence="3" type="ORF">PC115_g15923</name>
    <name evidence="4" type="ORF">PC117_g17599</name>
    <name evidence="5" type="ORF">PC118_g16381</name>
    <name evidence="6" type="ORF">PC129_g14832</name>
</gene>
<reference evidence="2" key="2">
    <citation type="submission" date="2018-10" db="EMBL/GenBank/DDBJ databases">
        <title>Effector identification in a new, highly contiguous assembly of the strawberry crown rot pathogen Phytophthora cactorum.</title>
        <authorList>
            <person name="Armitage A.D."/>
            <person name="Nellist C.F."/>
            <person name="Bates H."/>
            <person name="Vickerstaff R.J."/>
            <person name="Harrison R.J."/>
        </authorList>
    </citation>
    <scope>NUCLEOTIDE SEQUENCE</scope>
    <source>
        <strain evidence="2">15-7</strain>
        <strain evidence="3">4032</strain>
        <strain evidence="4">4040</strain>
        <strain evidence="5">P415</strain>
        <strain evidence="6">P421</strain>
    </source>
</reference>
<dbReference type="EMBL" id="RCMG01000659">
    <property type="protein sequence ID" value="KAG2850752.1"/>
    <property type="molecule type" value="Genomic_DNA"/>
</dbReference>
<proteinExistence type="predicted"/>
<dbReference type="EMBL" id="RCMK01000671">
    <property type="protein sequence ID" value="KAG2916894.1"/>
    <property type="molecule type" value="Genomic_DNA"/>
</dbReference>
<sequence length="65" mass="6908">MAVSAGVFMAILVMGLALIAVYVWVDIPTYGGKVALVVIGGLFASGSTFKLLTMKKTRETNEIDE</sequence>
<dbReference type="Proteomes" id="UP000774804">
    <property type="component" value="Unassembled WGS sequence"/>
</dbReference>
<evidence type="ECO:0000313" key="4">
    <source>
        <dbReference type="EMBL" id="KAG2916894.1"/>
    </source>
</evidence>
<feature type="transmembrane region" description="Helical" evidence="1">
    <location>
        <begin position="31"/>
        <end position="52"/>
    </location>
</feature>
<evidence type="ECO:0000313" key="5">
    <source>
        <dbReference type="EMBL" id="KAG2971275.1"/>
    </source>
</evidence>
<organism evidence="7 8">
    <name type="scientific">Phytophthora cactorum</name>
    <dbReference type="NCBI Taxonomy" id="29920"/>
    <lineage>
        <taxon>Eukaryota</taxon>
        <taxon>Sar</taxon>
        <taxon>Stramenopiles</taxon>
        <taxon>Oomycota</taxon>
        <taxon>Peronosporomycetes</taxon>
        <taxon>Peronosporales</taxon>
        <taxon>Peronosporaceae</taxon>
        <taxon>Phytophthora</taxon>
    </lineage>
</organism>
<dbReference type="Proteomes" id="UP000251314">
    <property type="component" value="Unassembled WGS sequence"/>
</dbReference>
<name>A0A329RTL7_9STRA</name>
<dbReference type="Proteomes" id="UP000736787">
    <property type="component" value="Unassembled WGS sequence"/>
</dbReference>
<keyword evidence="1" id="KW-0812">Transmembrane</keyword>
<reference evidence="7 8" key="1">
    <citation type="submission" date="2018-01" db="EMBL/GenBank/DDBJ databases">
        <title>Draft genome of the strawberry crown rot pathogen Phytophthora cactorum.</title>
        <authorList>
            <person name="Armitage A.D."/>
            <person name="Lysoe E."/>
            <person name="Nellist C.F."/>
            <person name="Harrison R.J."/>
            <person name="Brurberg M.B."/>
        </authorList>
    </citation>
    <scope>NUCLEOTIDE SEQUENCE [LARGE SCALE GENOMIC DNA]</scope>
    <source>
        <strain evidence="7 8">10300</strain>
    </source>
</reference>
<dbReference type="AlphaFoldDB" id="A0A329RTL7"/>
<evidence type="ECO:0000313" key="2">
    <source>
        <dbReference type="EMBL" id="KAG2850752.1"/>
    </source>
</evidence>